<gene>
    <name evidence="2" type="ORF">PghCCS26_13440</name>
</gene>
<keyword evidence="3" id="KW-1185">Reference proteome</keyword>
<comment type="caution">
    <text evidence="2">The sequence shown here is derived from an EMBL/GenBank/DDBJ whole genome shotgun (WGS) entry which is preliminary data.</text>
</comment>
<accession>A0ABQ6NGQ5</accession>
<dbReference type="Proteomes" id="UP001285921">
    <property type="component" value="Unassembled WGS sequence"/>
</dbReference>
<feature type="signal peptide" evidence="1">
    <location>
        <begin position="1"/>
        <end position="18"/>
    </location>
</feature>
<reference evidence="2 3" key="1">
    <citation type="submission" date="2023-05" db="EMBL/GenBank/DDBJ databases">
        <title>Draft genome of Paenibacillus sp. CCS26.</title>
        <authorList>
            <person name="Akita H."/>
            <person name="Shinto Y."/>
            <person name="Kimura Z."/>
        </authorList>
    </citation>
    <scope>NUCLEOTIDE SEQUENCE [LARGE SCALE GENOMIC DNA]</scope>
    <source>
        <strain evidence="2 3">CCS26</strain>
    </source>
</reference>
<sequence length="139" mass="15915">MRKHLVLCLMLLITVLFAGCDKQVVKPQIPKVEDVQSLTFVISQTEEKTVNKGDSDASSVFRKILMFIENGQSQGYDRNIPSQLIATNIVTITLKDNKYIELTPGDGVVYVQQGYKSYRIESQDLSHWLYEDWKQDLKS</sequence>
<evidence type="ECO:0000313" key="3">
    <source>
        <dbReference type="Proteomes" id="UP001285921"/>
    </source>
</evidence>
<evidence type="ECO:0000313" key="2">
    <source>
        <dbReference type="EMBL" id="GMK44217.1"/>
    </source>
</evidence>
<proteinExistence type="predicted"/>
<feature type="chain" id="PRO_5047443439" description="Lipoprotein" evidence="1">
    <location>
        <begin position="19"/>
        <end position="139"/>
    </location>
</feature>
<evidence type="ECO:0000256" key="1">
    <source>
        <dbReference type="SAM" id="SignalP"/>
    </source>
</evidence>
<keyword evidence="1" id="KW-0732">Signal</keyword>
<evidence type="ECO:0008006" key="4">
    <source>
        <dbReference type="Google" id="ProtNLM"/>
    </source>
</evidence>
<dbReference type="PROSITE" id="PS51257">
    <property type="entry name" value="PROKAR_LIPOPROTEIN"/>
    <property type="match status" value="1"/>
</dbReference>
<name>A0ABQ6NGQ5_9BACL</name>
<organism evidence="2 3">
    <name type="scientific">Paenibacillus glycanilyticus</name>
    <dbReference type="NCBI Taxonomy" id="126569"/>
    <lineage>
        <taxon>Bacteria</taxon>
        <taxon>Bacillati</taxon>
        <taxon>Bacillota</taxon>
        <taxon>Bacilli</taxon>
        <taxon>Bacillales</taxon>
        <taxon>Paenibacillaceae</taxon>
        <taxon>Paenibacillus</taxon>
    </lineage>
</organism>
<dbReference type="EMBL" id="BTCL01000003">
    <property type="protein sequence ID" value="GMK44217.1"/>
    <property type="molecule type" value="Genomic_DNA"/>
</dbReference>
<protein>
    <recommendedName>
        <fullName evidence="4">Lipoprotein</fullName>
    </recommendedName>
</protein>
<dbReference type="RefSeq" id="WP_317979260.1">
    <property type="nucleotide sequence ID" value="NZ_BTCL01000003.1"/>
</dbReference>